<sequence>MTTITKFDIAEYLDSEEMIAAYLNEALNDDDPNTFLMAIGDVAKARGMTQIAKDAGLGRESLYKALAPNAKPRYDTIIKLIHSLGVNLSVTSRDKTTSTVG</sequence>
<gene>
    <name evidence="1" type="ordered locus">TKWG_06465</name>
</gene>
<evidence type="ECO:0000313" key="1">
    <source>
        <dbReference type="EMBL" id="AFK61736.1"/>
    </source>
</evidence>
<dbReference type="InterPro" id="IPR014057">
    <property type="entry name" value="HI1420"/>
</dbReference>
<reference evidence="1 2" key="1">
    <citation type="journal article" date="2011" name="J. Bacteriol.">
        <title>Whole-genome shotgun sequencing of the sulfur-oxidizing chemoautotroph Tetrathiobacter kashmirensis.</title>
        <authorList>
            <person name="Ghosh W."/>
            <person name="George A."/>
            <person name="Agarwal A."/>
            <person name="Raj P."/>
            <person name="Alam M."/>
            <person name="Pyne P."/>
            <person name="Das Gupta S.K."/>
        </authorList>
    </citation>
    <scope>NUCLEOTIDE SEQUENCE [LARGE SCALE GENOMIC DNA]</scope>
    <source>
        <strain evidence="1 2">WT001</strain>
    </source>
</reference>
<proteinExistence type="predicted"/>
<dbReference type="Proteomes" id="UP000005267">
    <property type="component" value="Chromosome"/>
</dbReference>
<dbReference type="STRING" id="1036672.TKWG_06465"/>
<keyword evidence="2" id="KW-1185">Reference proteome</keyword>
<dbReference type="GO" id="GO:0003677">
    <property type="term" value="F:DNA binding"/>
    <property type="evidence" value="ECO:0007669"/>
    <property type="project" value="InterPro"/>
</dbReference>
<dbReference type="AlphaFoldDB" id="I3U9P8"/>
<dbReference type="Pfam" id="PF21716">
    <property type="entry name" value="dnstrm_HI1420"/>
    <property type="match status" value="1"/>
</dbReference>
<evidence type="ECO:0000313" key="2">
    <source>
        <dbReference type="Proteomes" id="UP000005267"/>
    </source>
</evidence>
<reference evidence="2" key="2">
    <citation type="journal article" date="2013" name="PLoS ONE">
        <title>Genome implosion elicits host-confinement in Alcaligenaceae: evidence from the comparative genomics of Tetrathiobacter kashmirensis, a pathogen in the making.</title>
        <authorList>
            <person name="Ghosh W."/>
            <person name="Alam M."/>
            <person name="Roy C."/>
            <person name="Pyne P."/>
            <person name="George A."/>
            <person name="Chakraborty R."/>
            <person name="Majumder S."/>
            <person name="Agarwal A."/>
            <person name="Chakraborty S."/>
            <person name="Majumdar S."/>
            <person name="Gupta S.K."/>
        </authorList>
    </citation>
    <scope>NUCLEOTIDE SEQUENCE [LARGE SCALE GENOMIC DNA]</scope>
    <source>
        <strain evidence="2">WT001</strain>
    </source>
</reference>
<accession>I3U9P8</accession>
<name>I3U9P8_ADVKW</name>
<dbReference type="EMBL" id="CP003555">
    <property type="protein sequence ID" value="AFK61736.1"/>
    <property type="molecule type" value="Genomic_DNA"/>
</dbReference>
<dbReference type="NCBIfam" id="TIGR02684">
    <property type="entry name" value="dnstrm_HI1420"/>
    <property type="match status" value="1"/>
</dbReference>
<dbReference type="KEGG" id="aka:TKWG_06465"/>
<dbReference type="OrthoDB" id="9798416at2"/>
<dbReference type="PANTHER" id="PTHR40275">
    <property type="entry name" value="SSL7038 PROTEIN"/>
    <property type="match status" value="1"/>
</dbReference>
<dbReference type="PANTHER" id="PTHR40275:SF1">
    <property type="entry name" value="SSL7038 PROTEIN"/>
    <property type="match status" value="1"/>
</dbReference>
<organism evidence="1 2">
    <name type="scientific">Advenella kashmirensis (strain DSM 17095 / LMG 22695 / WT001)</name>
    <name type="common">Tetrathiobacter kashmirensis</name>
    <dbReference type="NCBI Taxonomy" id="1036672"/>
    <lineage>
        <taxon>Bacteria</taxon>
        <taxon>Pseudomonadati</taxon>
        <taxon>Pseudomonadota</taxon>
        <taxon>Betaproteobacteria</taxon>
        <taxon>Burkholderiales</taxon>
        <taxon>Alcaligenaceae</taxon>
    </lineage>
</organism>
<dbReference type="RefSeq" id="WP_014749827.1">
    <property type="nucleotide sequence ID" value="NC_017964.1"/>
</dbReference>
<dbReference type="HOGENOM" id="CLU_137365_1_0_4"/>
<dbReference type="SUPFAM" id="SSF47413">
    <property type="entry name" value="lambda repressor-like DNA-binding domains"/>
    <property type="match status" value="1"/>
</dbReference>
<protein>
    <submittedName>
        <fullName evidence="1">Transcriptional regulator</fullName>
    </submittedName>
</protein>
<dbReference type="InterPro" id="IPR010982">
    <property type="entry name" value="Lambda_DNA-bd_dom_sf"/>
</dbReference>